<keyword evidence="7" id="KW-1185">Reference proteome</keyword>
<dbReference type="InterPro" id="IPR028082">
    <property type="entry name" value="Peripla_BP_I"/>
</dbReference>
<evidence type="ECO:0000259" key="5">
    <source>
        <dbReference type="Pfam" id="PF13458"/>
    </source>
</evidence>
<comment type="similarity">
    <text evidence="1">Belongs to the leucine-binding protein family.</text>
</comment>
<dbReference type="CDD" id="cd06329">
    <property type="entry name" value="PBP1_SBP-like"/>
    <property type="match status" value="1"/>
</dbReference>
<dbReference type="EMBL" id="SADE01000001">
    <property type="protein sequence ID" value="RVU38102.1"/>
    <property type="molecule type" value="Genomic_DNA"/>
</dbReference>
<comment type="caution">
    <text evidence="6">The sequence shown here is derived from an EMBL/GenBank/DDBJ whole genome shotgun (WGS) entry which is preliminary data.</text>
</comment>
<reference evidence="7" key="1">
    <citation type="submission" date="2019-01" db="EMBL/GenBank/DDBJ databases">
        <title>Gri0909 isolated from a small marine red alga.</title>
        <authorList>
            <person name="Kim J."/>
            <person name="Jeong S.E."/>
            <person name="Jeon C.O."/>
        </authorList>
    </citation>
    <scope>NUCLEOTIDE SEQUENCE [LARGE SCALE GENOMIC DNA]</scope>
    <source>
        <strain evidence="7">Gri0909</strain>
    </source>
</reference>
<protein>
    <submittedName>
        <fullName evidence="6">Branched-chain amino acid ABC transporter substrate-binding protein</fullName>
    </submittedName>
</protein>
<dbReference type="Proteomes" id="UP000287447">
    <property type="component" value="Unassembled WGS sequence"/>
</dbReference>
<dbReference type="Gene3D" id="3.40.50.2300">
    <property type="match status" value="2"/>
</dbReference>
<dbReference type="OrthoDB" id="9768099at2"/>
<dbReference type="RefSeq" id="WP_127763474.1">
    <property type="nucleotide sequence ID" value="NZ_SADE01000001.1"/>
</dbReference>
<feature type="signal peptide" evidence="4">
    <location>
        <begin position="1"/>
        <end position="26"/>
    </location>
</feature>
<keyword evidence="3" id="KW-0029">Amino-acid transport</keyword>
<proteinExistence type="inferred from homology"/>
<sequence length="416" mass="44993">MGIIKKVRTLTATALLAASFTGASFAADNIRIAFIDPLSGPFATTGESGYRTFEYAAQTLVNDKGGVLGGRMFEIVPMDNKISPKESLIQLKRAISEGIHYIVQGNSSGVANALTDAINKHNRRNPDQRIIFLNYSAVDPALTNEKCNFWHFRFDANADIKMDALTDVIAEDQDIKKVYIIGQDYSFGKAVAAAAVKFIGAKRPDIEIVGNELHPIGKVKDFTPYATKIKSSGADAVITGNWGADMVGLGKAIVEAGVDAPIFTYYGAHDGITATFADKGVDVIRVVHEGTFNPPSAEFKAFNEGFKKVNPDKDLNQPRIIGTIQMLAKAMEAAGTDDPVAVATALEGMDFTNIYGRKVHMRASDHQIIQDVNITVHTDKNIEVDADNSGYGLLTEKTVKEAGKDLPTSCEMKRPS</sequence>
<accession>A0A3S2VQR6</accession>
<gene>
    <name evidence="6" type="ORF">EOI86_02005</name>
</gene>
<organism evidence="6 7">
    <name type="scientific">Hwanghaeella grinnelliae</name>
    <dbReference type="NCBI Taxonomy" id="2500179"/>
    <lineage>
        <taxon>Bacteria</taxon>
        <taxon>Pseudomonadati</taxon>
        <taxon>Pseudomonadota</taxon>
        <taxon>Alphaproteobacteria</taxon>
        <taxon>Rhodospirillales</taxon>
        <taxon>Rhodospirillaceae</taxon>
        <taxon>Hwanghaeella</taxon>
    </lineage>
</organism>
<evidence type="ECO:0000256" key="3">
    <source>
        <dbReference type="ARBA" id="ARBA00022970"/>
    </source>
</evidence>
<dbReference type="Pfam" id="PF13458">
    <property type="entry name" value="Peripla_BP_6"/>
    <property type="match status" value="1"/>
</dbReference>
<feature type="chain" id="PRO_5018532548" evidence="4">
    <location>
        <begin position="27"/>
        <end position="416"/>
    </location>
</feature>
<dbReference type="PANTHER" id="PTHR30483:SF6">
    <property type="entry name" value="PERIPLASMIC BINDING PROTEIN OF ABC TRANSPORTER FOR NATURAL AMINO ACIDS"/>
    <property type="match status" value="1"/>
</dbReference>
<name>A0A3S2VQR6_9PROT</name>
<keyword evidence="3" id="KW-0813">Transport</keyword>
<evidence type="ECO:0000256" key="1">
    <source>
        <dbReference type="ARBA" id="ARBA00010062"/>
    </source>
</evidence>
<dbReference type="InterPro" id="IPR028081">
    <property type="entry name" value="Leu-bd"/>
</dbReference>
<dbReference type="SUPFAM" id="SSF53822">
    <property type="entry name" value="Periplasmic binding protein-like I"/>
    <property type="match status" value="1"/>
</dbReference>
<evidence type="ECO:0000256" key="4">
    <source>
        <dbReference type="SAM" id="SignalP"/>
    </source>
</evidence>
<evidence type="ECO:0000313" key="6">
    <source>
        <dbReference type="EMBL" id="RVU38102.1"/>
    </source>
</evidence>
<dbReference type="GO" id="GO:0006865">
    <property type="term" value="P:amino acid transport"/>
    <property type="evidence" value="ECO:0007669"/>
    <property type="project" value="UniProtKB-KW"/>
</dbReference>
<keyword evidence="2 4" id="KW-0732">Signal</keyword>
<evidence type="ECO:0000313" key="7">
    <source>
        <dbReference type="Proteomes" id="UP000287447"/>
    </source>
</evidence>
<dbReference type="AlphaFoldDB" id="A0A3S2VQR6"/>
<dbReference type="PANTHER" id="PTHR30483">
    <property type="entry name" value="LEUCINE-SPECIFIC-BINDING PROTEIN"/>
    <property type="match status" value="1"/>
</dbReference>
<dbReference type="InterPro" id="IPR051010">
    <property type="entry name" value="BCAA_transport"/>
</dbReference>
<evidence type="ECO:0000256" key="2">
    <source>
        <dbReference type="ARBA" id="ARBA00022729"/>
    </source>
</evidence>
<feature type="domain" description="Leucine-binding protein" evidence="5">
    <location>
        <begin position="30"/>
        <end position="375"/>
    </location>
</feature>